<comment type="caution">
    <text evidence="9">The sequence shown here is derived from an EMBL/GenBank/DDBJ whole genome shotgun (WGS) entry which is preliminary data.</text>
</comment>
<dbReference type="Proteomes" id="UP000638648">
    <property type="component" value="Unassembled WGS sequence"/>
</dbReference>
<evidence type="ECO:0000313" key="10">
    <source>
        <dbReference type="Proteomes" id="UP000638648"/>
    </source>
</evidence>
<dbReference type="GO" id="GO:0016705">
    <property type="term" value="F:oxidoreductase activity, acting on paired donors, with incorporation or reduction of molecular oxygen"/>
    <property type="evidence" value="ECO:0007669"/>
    <property type="project" value="InterPro"/>
</dbReference>
<dbReference type="GO" id="GO:0005506">
    <property type="term" value="F:iron ion binding"/>
    <property type="evidence" value="ECO:0007669"/>
    <property type="project" value="InterPro"/>
</dbReference>
<dbReference type="PRINTS" id="PR00463">
    <property type="entry name" value="EP450I"/>
</dbReference>
<dbReference type="PANTHER" id="PTHR24291:SF50">
    <property type="entry name" value="BIFUNCTIONAL ALBAFLAVENONE MONOOXYGENASE_TERPENE SYNTHASE"/>
    <property type="match status" value="1"/>
</dbReference>
<dbReference type="RefSeq" id="WP_192748831.1">
    <property type="nucleotide sequence ID" value="NZ_BAABJL010000208.1"/>
</dbReference>
<evidence type="ECO:0000256" key="7">
    <source>
        <dbReference type="PIRSR" id="PIRSR602401-1"/>
    </source>
</evidence>
<evidence type="ECO:0000256" key="6">
    <source>
        <dbReference type="ARBA" id="ARBA00023033"/>
    </source>
</evidence>
<keyword evidence="3 7" id="KW-0479">Metal-binding</keyword>
<dbReference type="InterPro" id="IPR002401">
    <property type="entry name" value="Cyt_P450_E_grp-I"/>
</dbReference>
<dbReference type="CDD" id="cd20620">
    <property type="entry name" value="CYP132-like"/>
    <property type="match status" value="1"/>
</dbReference>
<dbReference type="InterPro" id="IPR001128">
    <property type="entry name" value="Cyt_P450"/>
</dbReference>
<feature type="binding site" description="axial binding residue" evidence="7">
    <location>
        <position position="416"/>
    </location>
    <ligand>
        <name>heme</name>
        <dbReference type="ChEBI" id="CHEBI:30413"/>
    </ligand>
    <ligandPart>
        <name>Fe</name>
        <dbReference type="ChEBI" id="CHEBI:18248"/>
    </ligandPart>
</feature>
<evidence type="ECO:0000313" key="9">
    <source>
        <dbReference type="EMBL" id="MBE1604241.1"/>
    </source>
</evidence>
<evidence type="ECO:0000256" key="1">
    <source>
        <dbReference type="ARBA" id="ARBA00010617"/>
    </source>
</evidence>
<organism evidence="9 10">
    <name type="scientific">Actinopolymorpha pittospori</name>
    <dbReference type="NCBI Taxonomy" id="648752"/>
    <lineage>
        <taxon>Bacteria</taxon>
        <taxon>Bacillati</taxon>
        <taxon>Actinomycetota</taxon>
        <taxon>Actinomycetes</taxon>
        <taxon>Propionibacteriales</taxon>
        <taxon>Actinopolymorphaceae</taxon>
        <taxon>Actinopolymorpha</taxon>
    </lineage>
</organism>
<dbReference type="PRINTS" id="PR00385">
    <property type="entry name" value="P450"/>
</dbReference>
<dbReference type="InterPro" id="IPR036396">
    <property type="entry name" value="Cyt_P450_sf"/>
</dbReference>
<evidence type="ECO:0000256" key="3">
    <source>
        <dbReference type="ARBA" id="ARBA00022723"/>
    </source>
</evidence>
<evidence type="ECO:0000256" key="4">
    <source>
        <dbReference type="ARBA" id="ARBA00023002"/>
    </source>
</evidence>
<keyword evidence="6 8" id="KW-0503">Monooxygenase</keyword>
<evidence type="ECO:0000256" key="2">
    <source>
        <dbReference type="ARBA" id="ARBA00022617"/>
    </source>
</evidence>
<dbReference type="AlphaFoldDB" id="A0A927MPZ6"/>
<dbReference type="InterPro" id="IPR017972">
    <property type="entry name" value="Cyt_P450_CS"/>
</dbReference>
<accession>A0A927MPZ6</accession>
<gene>
    <name evidence="9" type="ORF">HEB94_001089</name>
</gene>
<evidence type="ECO:0000256" key="5">
    <source>
        <dbReference type="ARBA" id="ARBA00023004"/>
    </source>
</evidence>
<keyword evidence="5 7" id="KW-0408">Iron</keyword>
<dbReference type="EMBL" id="JADBEM010000001">
    <property type="protein sequence ID" value="MBE1604241.1"/>
    <property type="molecule type" value="Genomic_DNA"/>
</dbReference>
<proteinExistence type="inferred from homology"/>
<dbReference type="SUPFAM" id="SSF48264">
    <property type="entry name" value="Cytochrome P450"/>
    <property type="match status" value="1"/>
</dbReference>
<comment type="cofactor">
    <cofactor evidence="7">
        <name>heme</name>
        <dbReference type="ChEBI" id="CHEBI:30413"/>
    </cofactor>
</comment>
<dbReference type="GO" id="GO:0004497">
    <property type="term" value="F:monooxygenase activity"/>
    <property type="evidence" value="ECO:0007669"/>
    <property type="project" value="UniProtKB-KW"/>
</dbReference>
<keyword evidence="4 8" id="KW-0560">Oxidoreductase</keyword>
<evidence type="ECO:0000256" key="8">
    <source>
        <dbReference type="RuleBase" id="RU000461"/>
    </source>
</evidence>
<name>A0A927MPZ6_9ACTN</name>
<dbReference type="PANTHER" id="PTHR24291">
    <property type="entry name" value="CYTOCHROME P450 FAMILY 4"/>
    <property type="match status" value="1"/>
</dbReference>
<keyword evidence="2 7" id="KW-0349">Heme</keyword>
<dbReference type="GO" id="GO:0020037">
    <property type="term" value="F:heme binding"/>
    <property type="evidence" value="ECO:0007669"/>
    <property type="project" value="InterPro"/>
</dbReference>
<dbReference type="Pfam" id="PF00067">
    <property type="entry name" value="p450"/>
    <property type="match status" value="1"/>
</dbReference>
<dbReference type="InterPro" id="IPR050196">
    <property type="entry name" value="Cytochrome_P450_Monoox"/>
</dbReference>
<sequence length="467" mass="51591">MTAVLAPSAAGLPVIGSLLDLQRDSLNAFLRAQREHGDVVRFVAGPPGFRVELYGVFSAEGTQQVLATESANFRKDNKFYLEVRESVGDGLLTSQDADYLRQRRLVQPLFTRRRVDTYAATMCDEATAAVQRWHNAPDQVIDLLVESTGLTLRTVSRILFGADVEAAVEVVRRNFPLIDDYTRQRGFAPVTLPRHWPTPGNRRAAAARRELYDLCDEIIERRRLHPRAQDDHGDDRPGAGTAGRDGVADLLGLLADASDADGDRLSASEVRDQVLIFLLAGHETTATSVAFALHLLARHPDAQRTAREEVDRVLGTRRPGAKDIDALPYVTKVLKEAMRLYPAAPAIGRRAVADTEVDGYRVPAGANVFVSPWVTHRHPDYWEDPERFDPERFSPEAEAARPRYAWFPFGGGPRACIGQHFSMLESVLALSIVLQAYELAAIDTDVALSQGITLQATGPLRCRLTAR</sequence>
<protein>
    <submittedName>
        <fullName evidence="9">Cytochrome P450</fullName>
    </submittedName>
</protein>
<reference evidence="9" key="1">
    <citation type="submission" date="2020-10" db="EMBL/GenBank/DDBJ databases">
        <title>Sequencing the genomes of 1000 actinobacteria strains.</title>
        <authorList>
            <person name="Klenk H.-P."/>
        </authorList>
    </citation>
    <scope>NUCLEOTIDE SEQUENCE</scope>
    <source>
        <strain evidence="9">DSM 45354</strain>
    </source>
</reference>
<dbReference type="PROSITE" id="PS00086">
    <property type="entry name" value="CYTOCHROME_P450"/>
    <property type="match status" value="1"/>
</dbReference>
<keyword evidence="10" id="KW-1185">Reference proteome</keyword>
<comment type="similarity">
    <text evidence="1 8">Belongs to the cytochrome P450 family.</text>
</comment>
<dbReference type="Gene3D" id="1.10.630.10">
    <property type="entry name" value="Cytochrome P450"/>
    <property type="match status" value="1"/>
</dbReference>